<evidence type="ECO:0000256" key="9">
    <source>
        <dbReference type="ARBA" id="ARBA00023142"/>
    </source>
</evidence>
<evidence type="ECO:0000256" key="10">
    <source>
        <dbReference type="SAM" id="Coils"/>
    </source>
</evidence>
<evidence type="ECO:0000256" key="3">
    <source>
        <dbReference type="ARBA" id="ARBA00022692"/>
    </source>
</evidence>
<dbReference type="Proteomes" id="UP000007817">
    <property type="component" value="Segment"/>
</dbReference>
<dbReference type="OrthoDB" id="26764at10239"/>
<sequence length="176" mass="18423">MNPLNPWAILGAFVAAAACLAAGCWIGVDVEHARRVAEVNALKADHALEAKRLSDAATEASEKARKAEATMREKVAQIDQLETDLNHANSENADLRGRLSSGTQRVYVRAKCPAPAGGSVPGSAAPAGVDHEADRAELDPAFAGELAGIAGDGDDAIRRLSALQSYVRDVCLAPRE</sequence>
<evidence type="ECO:0000313" key="11">
    <source>
        <dbReference type="EMBL" id="AEZ50889.1"/>
    </source>
</evidence>
<evidence type="ECO:0000256" key="4">
    <source>
        <dbReference type="ARBA" id="ARBA00022852"/>
    </source>
</evidence>
<feature type="coiled-coil region" evidence="10">
    <location>
        <begin position="50"/>
        <end position="98"/>
    </location>
</feature>
<keyword evidence="2" id="KW-1032">Host cell membrane</keyword>
<keyword evidence="9" id="KW-1188">Viral release from host cell</keyword>
<name>I6NMM1_9CAUD</name>
<evidence type="ECO:0000256" key="7">
    <source>
        <dbReference type="ARBA" id="ARBA00022989"/>
    </source>
</evidence>
<protein>
    <submittedName>
        <fullName evidence="11">Rz</fullName>
    </submittedName>
</protein>
<keyword evidence="10" id="KW-0175">Coiled coil</keyword>
<dbReference type="InterPro" id="IPR004929">
    <property type="entry name" value="I-spanin"/>
</dbReference>
<organism evidence="11 12">
    <name type="scientific">Burkholderia phage DC1</name>
    <dbReference type="NCBI Taxonomy" id="2881398"/>
    <lineage>
        <taxon>Viruses</taxon>
        <taxon>Duplodnaviria</taxon>
        <taxon>Heunggongvirae</taxon>
        <taxon>Uroviricota</taxon>
        <taxon>Caudoviricetes</taxon>
        <taxon>Lessievirus</taxon>
        <taxon>Lessievirus DC1</taxon>
    </lineage>
</organism>
<keyword evidence="5" id="KW-1043">Host membrane</keyword>
<keyword evidence="12" id="KW-1185">Reference proteome</keyword>
<proteinExistence type="predicted"/>
<evidence type="ECO:0000313" key="12">
    <source>
        <dbReference type="Proteomes" id="UP000007817"/>
    </source>
</evidence>
<evidence type="ECO:0000256" key="6">
    <source>
        <dbReference type="ARBA" id="ARBA00022968"/>
    </source>
</evidence>
<dbReference type="EMBL" id="JN662425">
    <property type="protein sequence ID" value="AEZ50889.1"/>
    <property type="molecule type" value="Genomic_DNA"/>
</dbReference>
<evidence type="ECO:0000256" key="8">
    <source>
        <dbReference type="ARBA" id="ARBA00023136"/>
    </source>
</evidence>
<evidence type="ECO:0000256" key="2">
    <source>
        <dbReference type="ARBA" id="ARBA00022511"/>
    </source>
</evidence>
<keyword evidence="3" id="KW-0812">Transmembrane</keyword>
<gene>
    <name evidence="11" type="ORF">DC1_00072</name>
</gene>
<accession>I6NMM1</accession>
<keyword evidence="8" id="KW-0472">Membrane</keyword>
<dbReference type="RefSeq" id="YP_006590002.1">
    <property type="nucleotide sequence ID" value="NC_018452.1"/>
</dbReference>
<keyword evidence="7" id="KW-1133">Transmembrane helix</keyword>
<keyword evidence="6" id="KW-0735">Signal-anchor</keyword>
<keyword evidence="9" id="KW-0578">Host cell lysis by virus</keyword>
<evidence type="ECO:0000256" key="1">
    <source>
        <dbReference type="ARBA" id="ARBA00022445"/>
    </source>
</evidence>
<keyword evidence="1" id="KW-1030">Host cell inner membrane</keyword>
<dbReference type="KEGG" id="vg:13455372"/>
<dbReference type="GO" id="GO:0044659">
    <property type="term" value="P:viral release from host cell by cytolysis"/>
    <property type="evidence" value="ECO:0007669"/>
    <property type="project" value="InterPro"/>
</dbReference>
<evidence type="ECO:0000256" key="5">
    <source>
        <dbReference type="ARBA" id="ARBA00022870"/>
    </source>
</evidence>
<dbReference type="Pfam" id="PF03245">
    <property type="entry name" value="Phage_lysis"/>
    <property type="match status" value="1"/>
</dbReference>
<dbReference type="GeneID" id="13455372"/>
<reference evidence="11 12" key="1">
    <citation type="journal article" date="2012" name="Appl. Environ. Microbiol.">
        <title>Characterization of DC1, a broad-host-range Bcep22-like podovirus.</title>
        <authorList>
            <person name="Lynch K.H."/>
            <person name="Stothard P."/>
            <person name="Dennis J.J."/>
        </authorList>
    </citation>
    <scope>NUCLEOTIDE SEQUENCE [LARGE SCALE GENOMIC DNA]</scope>
</reference>
<keyword evidence="4" id="KW-0204">Cytolysis</keyword>